<reference evidence="2" key="3">
    <citation type="submission" date="2004-06" db="EMBL/GenBank/DDBJ databases">
        <title>Arabidopsis thaliana ORF clones of hypothetical genes.</title>
        <authorList>
            <person name="Underwood B.A."/>
            <person name="Xiao Y."/>
            <person name="Moskal W."/>
            <person name="Torian U."/>
            <person name="Redman J."/>
            <person name="Wu H.C."/>
            <person name="Utterback T."/>
            <person name="Town C.D."/>
        </authorList>
    </citation>
    <scope>NUCLEOTIDE SEQUENCE</scope>
</reference>
<sequence length="106" mass="12364">MHAVSTDPDSLTIVLNVNMIFMSDVRLSRRPWSGKITNTHSLFSTIHHAKAVRTVRCSYVMFVKKICRRIYGFIIAKNVIMGRMCILARFMKTMSQIIEEEKKEKR</sequence>
<dbReference type="AlphaFoldDB" id="Q84WY6"/>
<name>Q84WY6_ARATH</name>
<gene>
    <name evidence="2" type="ordered locus">At2g44390</name>
    <name evidence="1" type="ordered locus">At2g44390/F4I1.20</name>
</gene>
<proteinExistence type="evidence at transcript level"/>
<reference evidence="1" key="1">
    <citation type="journal article" date="2002" name="Plant Physiol.">
        <title>Cloning and sequencing of cDNAs for hypothetical genes from chromosome 2 of Arabidopsis.</title>
        <authorList>
            <person name="Xiao Y.-L."/>
            <person name="Malik M."/>
            <person name="Whitelaw C.A."/>
            <person name="Town C.D."/>
        </authorList>
    </citation>
    <scope>NUCLEOTIDE SEQUENCE</scope>
</reference>
<reference evidence="1" key="2">
    <citation type="submission" date="2003-01" db="EMBL/GenBank/DDBJ databases">
        <title>Reconstruction of cDNA sequences for hypothetical genes in Arabidopsis thaliana from 5' and 3' RACE products.</title>
        <authorList>
            <person name="Xiao Y."/>
            <person name="Smith S.R."/>
            <person name="Ishmael N."/>
            <person name="Kumar N."/>
            <person name="Redman J."/>
            <person name="Riedmuller S."/>
            <person name="Utterback T."/>
            <person name="Whitelaw C.A."/>
            <person name="Fraser C.M."/>
            <person name="Town C.D."/>
        </authorList>
    </citation>
    <scope>NUCLEOTIDE SEQUENCE</scope>
</reference>
<accession>Q84WY6</accession>
<dbReference type="EMBL" id="AY219125">
    <property type="protein sequence ID" value="AAO37212.1"/>
    <property type="molecule type" value="mRNA"/>
</dbReference>
<evidence type="ECO:0000313" key="2">
    <source>
        <dbReference type="EMBL" id="AAT69140.1"/>
    </source>
</evidence>
<protein>
    <submittedName>
        <fullName evidence="1">Uncharacterized protein At2g44390/F4I1.20</fullName>
    </submittedName>
</protein>
<evidence type="ECO:0000313" key="1">
    <source>
        <dbReference type="EMBL" id="AAO37212.1"/>
    </source>
</evidence>
<organism evidence="1">
    <name type="scientific">Arabidopsis thaliana</name>
    <name type="common">Mouse-ear cress</name>
    <dbReference type="NCBI Taxonomy" id="3702"/>
    <lineage>
        <taxon>Eukaryota</taxon>
        <taxon>Viridiplantae</taxon>
        <taxon>Streptophyta</taxon>
        <taxon>Embryophyta</taxon>
        <taxon>Tracheophyta</taxon>
        <taxon>Spermatophyta</taxon>
        <taxon>Magnoliopsida</taxon>
        <taxon>eudicotyledons</taxon>
        <taxon>Gunneridae</taxon>
        <taxon>Pentapetalae</taxon>
        <taxon>rosids</taxon>
        <taxon>malvids</taxon>
        <taxon>Brassicales</taxon>
        <taxon>Brassicaceae</taxon>
        <taxon>Camelineae</taxon>
        <taxon>Arabidopsis</taxon>
    </lineage>
</organism>
<dbReference type="EMBL" id="AY649223">
    <property type="protein sequence ID" value="AAT69140.1"/>
    <property type="molecule type" value="Genomic_DNA"/>
</dbReference>